<dbReference type="SFLD" id="SFLDG00358">
    <property type="entry name" value="Main_(cytGST)"/>
    <property type="match status" value="1"/>
</dbReference>
<reference evidence="4" key="1">
    <citation type="submission" date="2016-12" db="EMBL/GenBank/DDBJ databases">
        <authorList>
            <person name="Rodrigo-Torres L."/>
            <person name="Arahal R.D."/>
            <person name="Lucena T."/>
        </authorList>
    </citation>
    <scope>NUCLEOTIDE SEQUENCE [LARGE SCALE GENOMIC DNA]</scope>
</reference>
<dbReference type="STRING" id="1117707.VQ7734_03286"/>
<dbReference type="PANTHER" id="PTHR44051:SF2">
    <property type="entry name" value="HYPOTHETICAL GLUTATHIONE S-TRANSFERASE LIKE PROTEIN"/>
    <property type="match status" value="1"/>
</dbReference>
<dbReference type="Proteomes" id="UP000184600">
    <property type="component" value="Unassembled WGS sequence"/>
</dbReference>
<feature type="domain" description="GST N-terminal" evidence="1">
    <location>
        <begin position="1"/>
        <end position="81"/>
    </location>
</feature>
<evidence type="ECO:0000259" key="1">
    <source>
        <dbReference type="PROSITE" id="PS50404"/>
    </source>
</evidence>
<dbReference type="PROSITE" id="PS50404">
    <property type="entry name" value="GST_NTER"/>
    <property type="match status" value="1"/>
</dbReference>
<dbReference type="InterPro" id="IPR004045">
    <property type="entry name" value="Glutathione_S-Trfase_N"/>
</dbReference>
<proteinExistence type="predicted"/>
<dbReference type="SFLD" id="SFLDS00019">
    <property type="entry name" value="Glutathione_Transferase_(cytos"/>
    <property type="match status" value="1"/>
</dbReference>
<accession>A0A1M7YYG0</accession>
<dbReference type="InterPro" id="IPR010987">
    <property type="entry name" value="Glutathione-S-Trfase_C-like"/>
</dbReference>
<evidence type="ECO:0000313" key="3">
    <source>
        <dbReference type="EMBL" id="SHO57516.1"/>
    </source>
</evidence>
<dbReference type="GO" id="GO:0018834">
    <property type="term" value="F:dichloromethane dehalogenase activity"/>
    <property type="evidence" value="ECO:0007669"/>
    <property type="project" value="UniProtKB-EC"/>
</dbReference>
<dbReference type="PANTHER" id="PTHR44051">
    <property type="entry name" value="GLUTATHIONE S-TRANSFERASE-RELATED"/>
    <property type="match status" value="1"/>
</dbReference>
<evidence type="ECO:0000259" key="2">
    <source>
        <dbReference type="PROSITE" id="PS50405"/>
    </source>
</evidence>
<dbReference type="InterPro" id="IPR036249">
    <property type="entry name" value="Thioredoxin-like_sf"/>
</dbReference>
<keyword evidence="4" id="KW-1185">Reference proteome</keyword>
<evidence type="ECO:0000313" key="4">
    <source>
        <dbReference type="Proteomes" id="UP000184600"/>
    </source>
</evidence>
<sequence>MKIYEMSVLPNCQRVSLFLKEIGVEVARVEINVRQGDNLNSDYQRKSVNGKVPMLELDDGTTISESLAICSYFDESVKNDKALFGTGAKEKAQVEMWQRIVEFQGLQMVSFAFRHIKAIYQDRENCVAAWGEEAKQRAVSFLSQLNDRLAESEYIAGDRFTVADITAFVFFGMAHNAMEIPVEHHPYLLRWQQMIAARPAFQK</sequence>
<dbReference type="EC" id="4.5.1.3" evidence="3"/>
<dbReference type="Pfam" id="PF13409">
    <property type="entry name" value="GST_N_2"/>
    <property type="match status" value="1"/>
</dbReference>
<gene>
    <name evidence="3" type="primary">dcmA</name>
    <name evidence="3" type="ORF">VQ7734_03286</name>
</gene>
<dbReference type="InterPro" id="IPR036282">
    <property type="entry name" value="Glutathione-S-Trfase_C_sf"/>
</dbReference>
<organism evidence="3 4">
    <name type="scientific">Vibrio quintilis</name>
    <dbReference type="NCBI Taxonomy" id="1117707"/>
    <lineage>
        <taxon>Bacteria</taxon>
        <taxon>Pseudomonadati</taxon>
        <taxon>Pseudomonadota</taxon>
        <taxon>Gammaproteobacteria</taxon>
        <taxon>Vibrionales</taxon>
        <taxon>Vibrionaceae</taxon>
        <taxon>Vibrio</taxon>
    </lineage>
</organism>
<dbReference type="RefSeq" id="WP_073584541.1">
    <property type="nucleotide sequence ID" value="NZ_AP024897.1"/>
</dbReference>
<keyword evidence="3" id="KW-0456">Lyase</keyword>
<dbReference type="Gene3D" id="3.40.30.10">
    <property type="entry name" value="Glutaredoxin"/>
    <property type="match status" value="1"/>
</dbReference>
<dbReference type="Gene3D" id="1.20.1050.10">
    <property type="match status" value="1"/>
</dbReference>
<dbReference type="Pfam" id="PF13410">
    <property type="entry name" value="GST_C_2"/>
    <property type="match status" value="1"/>
</dbReference>
<dbReference type="PROSITE" id="PS50405">
    <property type="entry name" value="GST_CTER"/>
    <property type="match status" value="1"/>
</dbReference>
<dbReference type="EMBL" id="FRFG01000042">
    <property type="protein sequence ID" value="SHO57516.1"/>
    <property type="molecule type" value="Genomic_DNA"/>
</dbReference>
<dbReference type="InterPro" id="IPR040079">
    <property type="entry name" value="Glutathione_S-Trfase"/>
</dbReference>
<dbReference type="AlphaFoldDB" id="A0A1M7YYG0"/>
<dbReference type="OrthoDB" id="9803562at2"/>
<name>A0A1M7YYG0_9VIBR</name>
<protein>
    <submittedName>
        <fullName evidence="3">Dichloromethane dehalogenase</fullName>
        <ecNumber evidence="3">4.5.1.3</ecNumber>
    </submittedName>
</protein>
<dbReference type="SUPFAM" id="SSF47616">
    <property type="entry name" value="GST C-terminal domain-like"/>
    <property type="match status" value="1"/>
</dbReference>
<feature type="domain" description="GST C-terminal" evidence="2">
    <location>
        <begin position="87"/>
        <end position="203"/>
    </location>
</feature>
<dbReference type="SUPFAM" id="SSF52833">
    <property type="entry name" value="Thioredoxin-like"/>
    <property type="match status" value="1"/>
</dbReference>